<name>A0A7C5YBS7_CALS0</name>
<comment type="caution">
    <text evidence="2">The sequence shown here is derived from an EMBL/GenBank/DDBJ whole genome shotgun (WGS) entry which is preliminary data.</text>
</comment>
<protein>
    <submittedName>
        <fullName evidence="2">Uncharacterized protein</fullName>
    </submittedName>
</protein>
<reference evidence="2" key="1">
    <citation type="journal article" date="2020" name="mSystems">
        <title>Genome- and Community-Level Interaction Insights into Carbon Utilization and Element Cycling Functions of Hydrothermarchaeota in Hydrothermal Sediment.</title>
        <authorList>
            <person name="Zhou Z."/>
            <person name="Liu Y."/>
            <person name="Xu W."/>
            <person name="Pan J."/>
            <person name="Luo Z.H."/>
            <person name="Li M."/>
        </authorList>
    </citation>
    <scope>NUCLEOTIDE SEQUENCE [LARGE SCALE GENOMIC DNA]</scope>
    <source>
        <strain evidence="2">SpSt-1084</strain>
    </source>
</reference>
<sequence>MKRRKTIQNKIDDKILKQSVDYAKKQPRLAFYSPVATAVFNYRKNVIPRYSISEELADIVEKALKDRYPSLVNKVKKLMKSGNKRAKRALSTVDEQARAADGQVE</sequence>
<proteinExistence type="predicted"/>
<feature type="region of interest" description="Disordered" evidence="1">
    <location>
        <begin position="83"/>
        <end position="105"/>
    </location>
</feature>
<organism evidence="2">
    <name type="scientific">Caldiarchaeum subterraneum</name>
    <dbReference type="NCBI Taxonomy" id="311458"/>
    <lineage>
        <taxon>Archaea</taxon>
        <taxon>Nitrososphaerota</taxon>
        <taxon>Candidatus Caldarchaeales</taxon>
        <taxon>Candidatus Caldarchaeaceae</taxon>
        <taxon>Candidatus Caldarchaeum</taxon>
    </lineage>
</organism>
<accession>A0A7C5YBS7</accession>
<evidence type="ECO:0000313" key="2">
    <source>
        <dbReference type="EMBL" id="HHR40844.1"/>
    </source>
</evidence>
<evidence type="ECO:0000256" key="1">
    <source>
        <dbReference type="SAM" id="MobiDB-lite"/>
    </source>
</evidence>
<dbReference type="AlphaFoldDB" id="A0A7C5YBS7"/>
<dbReference type="EMBL" id="DRXS01000182">
    <property type="protein sequence ID" value="HHR40844.1"/>
    <property type="molecule type" value="Genomic_DNA"/>
</dbReference>
<gene>
    <name evidence="2" type="ORF">ENM42_03340</name>
</gene>